<reference evidence="2" key="6">
    <citation type="submission" date="2004-03" db="EMBL/GenBank/DDBJ databases">
        <authorList>
            <person name="Arakawa T."/>
            <person name="Carninci P."/>
            <person name="Fukuda S."/>
            <person name="Hashizume W."/>
            <person name="Hayashida K."/>
            <person name="Hori F."/>
            <person name="Iida J."/>
            <person name="Imamura K."/>
            <person name="Imotani K."/>
            <person name="Itoh M."/>
            <person name="Kanagawa S."/>
            <person name="Kawai J."/>
            <person name="Kojima M."/>
            <person name="Konno H."/>
            <person name="Murata M."/>
            <person name="Nakamura M."/>
            <person name="Ninomiya N."/>
            <person name="Nishiyori H."/>
            <person name="Nomura K."/>
            <person name="Ohno M."/>
            <person name="Sakazume N."/>
            <person name="Sano H."/>
            <person name="Sasaki D."/>
            <person name="Shibata K."/>
            <person name="Shiraki T."/>
            <person name="Tagami M."/>
            <person name="Tagami Y."/>
            <person name="Waki K."/>
            <person name="Watahiki A."/>
            <person name="Muramatsu M."/>
            <person name="Hayashizaki Y."/>
        </authorList>
    </citation>
    <scope>NUCLEOTIDE SEQUENCE</scope>
    <source>
        <strain evidence="2">C57BL/6J</strain>
        <tissue evidence="2">Inner ear</tissue>
    </source>
</reference>
<reference evidence="2" key="5">
    <citation type="journal article" date="2002" name="Nature">
        <title>Analysis of the mouse transcriptome based on functional annotation of 60,770 full-length cDNAs.</title>
        <authorList>
            <consortium name="The FANTOM Consortium and the RIKEN Genome Exploration Research Group Phase I and II Team"/>
        </authorList>
    </citation>
    <scope>NUCLEOTIDE SEQUENCE</scope>
    <source>
        <strain evidence="2">C57BL/6J</strain>
        <tissue evidence="2">Inner ear</tissue>
    </source>
</reference>
<keyword evidence="1" id="KW-0472">Membrane</keyword>
<dbReference type="EMBL" id="AK158053">
    <property type="protein sequence ID" value="BAE34339.1"/>
    <property type="molecule type" value="mRNA"/>
</dbReference>
<reference evidence="2" key="7">
    <citation type="journal article" date="2005" name="Science">
        <title>The Transcriptional Landscape of the Mammalian Genome.</title>
        <authorList>
            <consortium name="The FANTOM Consortium"/>
            <consortium name="Riken Genome Exploration Research Group and Genome Science Group (Genome Network Project Core Group)"/>
        </authorList>
    </citation>
    <scope>NUCLEOTIDE SEQUENCE</scope>
    <source>
        <strain evidence="2">C57BL/6J</strain>
        <tissue evidence="2">Inner ear</tissue>
    </source>
</reference>
<dbReference type="AlphaFoldDB" id="Q3TZ71"/>
<sequence>MVPGSDLIFSGLPSRLWLWGGLVCGSYLVGYWLTDALPHLLHPNTPLENNSGRSDNFHRFS</sequence>
<reference evidence="2" key="8">
    <citation type="journal article" date="2005" name="Science">
        <title>Antisense Transcription in the Mammalian Transcriptome.</title>
        <authorList>
            <consortium name="RIKEN Genome Exploration Research Group and Genome Science Group (Genome Network Project Core Group) and the FANTOM Consortium"/>
        </authorList>
    </citation>
    <scope>NUCLEOTIDE SEQUENCE</scope>
    <source>
        <strain evidence="2">C57BL/6J</strain>
        <tissue evidence="2">Inner ear</tissue>
    </source>
</reference>
<protein>
    <submittedName>
        <fullName evidence="2">Uncharacterized protein</fullName>
    </submittedName>
</protein>
<reference evidence="2" key="3">
    <citation type="journal article" date="2000" name="Genome Res.">
        <title>RIKEN integrated sequence analysis (RISA) system--384-format sequencing pipeline with 384 multicapillary sequencer.</title>
        <authorList>
            <person name="Shibata K."/>
            <person name="Itoh M."/>
            <person name="Aizawa K."/>
            <person name="Nagaoka S."/>
            <person name="Sasaki N."/>
            <person name="Carninci P."/>
            <person name="Konno H."/>
            <person name="Akiyama J."/>
            <person name="Nishi K."/>
            <person name="Kitsunai T."/>
            <person name="Tashiro H."/>
            <person name="Itoh M."/>
            <person name="Sumi N."/>
            <person name="Ishii Y."/>
            <person name="Nakamura S."/>
            <person name="Hazama M."/>
            <person name="Nishine T."/>
            <person name="Harada A."/>
            <person name="Yamamoto R."/>
            <person name="Matsumoto H."/>
            <person name="Sakaguchi S."/>
            <person name="Ikegami T."/>
            <person name="Kashiwagi K."/>
            <person name="Fujiwake S."/>
            <person name="Inoue K."/>
            <person name="Togawa Y."/>
            <person name="Izawa M."/>
            <person name="Ohara E."/>
            <person name="Watahiki M."/>
            <person name="Yoneda Y."/>
            <person name="Ishikawa T."/>
            <person name="Ozawa K."/>
            <person name="Tanaka T."/>
            <person name="Matsuura S."/>
            <person name="Kawai J."/>
            <person name="Okazaki Y."/>
            <person name="Muramatsu M."/>
            <person name="Inoue Y."/>
            <person name="Kira A."/>
            <person name="Hayashizaki Y."/>
        </authorList>
    </citation>
    <scope>NUCLEOTIDE SEQUENCE</scope>
    <source>
        <strain evidence="2">C57BL/6J</strain>
        <tissue evidence="2">Inner ear</tissue>
    </source>
</reference>
<reference evidence="2" key="1">
    <citation type="journal article" date="1999" name="Methods Enzymol.">
        <title>High-efficiency full-length cDNA cloning.</title>
        <authorList>
            <person name="Carninci P."/>
            <person name="Hayashizaki Y."/>
        </authorList>
    </citation>
    <scope>NUCLEOTIDE SEQUENCE</scope>
    <source>
        <strain evidence="2">C57BL/6J</strain>
        <tissue evidence="2">Inner ear</tissue>
    </source>
</reference>
<keyword evidence="1" id="KW-0812">Transmembrane</keyword>
<feature type="transmembrane region" description="Helical" evidence="1">
    <location>
        <begin position="16"/>
        <end position="34"/>
    </location>
</feature>
<proteinExistence type="evidence at transcript level"/>
<evidence type="ECO:0000256" key="1">
    <source>
        <dbReference type="SAM" id="Phobius"/>
    </source>
</evidence>
<evidence type="ECO:0000313" key="2">
    <source>
        <dbReference type="EMBL" id="BAE34339.1"/>
    </source>
</evidence>
<reference evidence="2" key="2">
    <citation type="journal article" date="2000" name="Genome Res.">
        <title>Normalization and subtraction of cap-trapper-selected cDNAs to prepare full-length cDNA libraries for rapid discovery of new genes.</title>
        <authorList>
            <person name="Carninci P."/>
            <person name="Shibata Y."/>
            <person name="Hayatsu N."/>
            <person name="Sugahara Y."/>
            <person name="Shibata K."/>
            <person name="Itoh M."/>
            <person name="Konno H."/>
            <person name="Okazaki Y."/>
            <person name="Muramatsu M."/>
            <person name="Hayashizaki Y."/>
        </authorList>
    </citation>
    <scope>NUCLEOTIDE SEQUENCE</scope>
    <source>
        <strain evidence="2">C57BL/6J</strain>
        <tissue evidence="2">Inner ear</tissue>
    </source>
</reference>
<accession>Q3TZ71</accession>
<keyword evidence="1" id="KW-1133">Transmembrane helix</keyword>
<organism evidence="2">
    <name type="scientific">Mus musculus</name>
    <name type="common">Mouse</name>
    <dbReference type="NCBI Taxonomy" id="10090"/>
    <lineage>
        <taxon>Eukaryota</taxon>
        <taxon>Metazoa</taxon>
        <taxon>Chordata</taxon>
        <taxon>Craniata</taxon>
        <taxon>Vertebrata</taxon>
        <taxon>Euteleostomi</taxon>
        <taxon>Mammalia</taxon>
        <taxon>Eutheria</taxon>
        <taxon>Euarchontoglires</taxon>
        <taxon>Glires</taxon>
        <taxon>Rodentia</taxon>
        <taxon>Myomorpha</taxon>
        <taxon>Muroidea</taxon>
        <taxon>Muridae</taxon>
        <taxon>Murinae</taxon>
        <taxon>Mus</taxon>
        <taxon>Mus</taxon>
    </lineage>
</organism>
<name>Q3TZ71_MOUSE</name>
<reference evidence="2" key="4">
    <citation type="journal article" date="2001" name="Nature">
        <title>Functional annotation of a full-length mouse cDNA collection.</title>
        <authorList>
            <consortium name="The RIKEN Genome Exploration Research Group Phase II Team and the FANTOM Consortium"/>
        </authorList>
    </citation>
    <scope>NUCLEOTIDE SEQUENCE</scope>
    <source>
        <strain evidence="2">C57BL/6J</strain>
        <tissue evidence="2">Inner ear</tissue>
    </source>
</reference>